<dbReference type="OrthoDB" id="12155at10239"/>
<dbReference type="EMBL" id="KF156338">
    <property type="protein sequence ID" value="AHB80438.1"/>
    <property type="molecule type" value="Genomic_DNA"/>
</dbReference>
<dbReference type="KEGG" id="vg:18504600"/>
<reference evidence="1 2" key="1">
    <citation type="journal article" date="2014" name="Nature">
        <title>Viral tagging reveals discrete populations in Synechococcus viral genome sequence space.</title>
        <authorList>
            <person name="Deng L."/>
            <person name="Ignacio Espinoza J.C."/>
            <person name="Gregory A.C."/>
            <person name="Poulos B.T."/>
            <person name="Weitz J.S."/>
            <person name="Hugenholtz P."/>
            <person name="Sullivan M.B."/>
        </authorList>
    </citation>
    <scope>NUCLEOTIDE SEQUENCE [LARGE SCALE GENOMIC DNA]</scope>
</reference>
<protein>
    <submittedName>
        <fullName evidence="1">Uncharacterized protein</fullName>
    </submittedName>
</protein>
<dbReference type="SUPFAM" id="SSF51197">
    <property type="entry name" value="Clavaminate synthase-like"/>
    <property type="match status" value="1"/>
</dbReference>
<dbReference type="Gene3D" id="2.60.120.620">
    <property type="entry name" value="q2cbj1_9rhob like domain"/>
    <property type="match status" value="1"/>
</dbReference>
<name>V5US23_9CAUD</name>
<dbReference type="Pfam" id="PF13759">
    <property type="entry name" value="2OG-FeII_Oxy_5"/>
    <property type="match status" value="1"/>
</dbReference>
<evidence type="ECO:0000313" key="1">
    <source>
        <dbReference type="EMBL" id="AHB80438.1"/>
    </source>
</evidence>
<organism evidence="1 2">
    <name type="scientific">Synechococcus phage ACG-2014h</name>
    <dbReference type="NCBI Taxonomy" id="1340810"/>
    <lineage>
        <taxon>Viruses</taxon>
        <taxon>Duplodnaviria</taxon>
        <taxon>Heunggongvirae</taxon>
        <taxon>Uroviricota</taxon>
        <taxon>Caudoviricetes</taxon>
        <taxon>Pantevenvirales</taxon>
        <taxon>Kyanoviridae</taxon>
        <taxon>Sedonavirus</taxon>
        <taxon>Sedonavirus tusconh</taxon>
    </lineage>
</organism>
<dbReference type="GeneID" id="18504600"/>
<keyword evidence="2" id="KW-1185">Reference proteome</keyword>
<dbReference type="Proteomes" id="UP000018808">
    <property type="component" value="Segment"/>
</dbReference>
<sequence length="224" mass="25714">MVERVTVNHYVPGSIPGGGVMLTFVDTFNSNFYFKYKLPDFDVLMERLHEVEDKISPDNVRSWGNLCSLETVSEEQMRQVNFSDIISNAIELLANDLRTELKYNVFHPWLNQYKRGDHQEAHIHDNCDVAAVIFLNQGENFGKFYFLDSNAAVLSRPWVPIMANLIGKDPIHFVQDIEPGDIIFFPNNMFHGVTPHRSDEARKTIAFNIIIEGINIPEITDENN</sequence>
<accession>V5US23</accession>
<dbReference type="RefSeq" id="YP_009008158.1">
    <property type="nucleotide sequence ID" value="NC_023587.1"/>
</dbReference>
<gene>
    <name evidence="1" type="ORF">S-MbCM7_024</name>
</gene>
<evidence type="ECO:0000313" key="2">
    <source>
        <dbReference type="Proteomes" id="UP000018808"/>
    </source>
</evidence>
<dbReference type="InterPro" id="IPR012668">
    <property type="entry name" value="CHP02466"/>
</dbReference>
<proteinExistence type="predicted"/>